<dbReference type="InterPro" id="IPR013096">
    <property type="entry name" value="Cupin_2"/>
</dbReference>
<dbReference type="PIRSF" id="PIRSF019307">
    <property type="entry name" value="UCP019307"/>
    <property type="match status" value="1"/>
</dbReference>
<evidence type="ECO:0000313" key="2">
    <source>
        <dbReference type="EMBL" id="SNZ16764.1"/>
    </source>
</evidence>
<dbReference type="RefSeq" id="WP_097043210.1">
    <property type="nucleotide sequence ID" value="NZ_OBEK01000005.1"/>
</dbReference>
<dbReference type="Proteomes" id="UP000219356">
    <property type="component" value="Unassembled WGS sequence"/>
</dbReference>
<dbReference type="CDD" id="cd02219">
    <property type="entry name" value="cupin_YjlB-like"/>
    <property type="match status" value="1"/>
</dbReference>
<dbReference type="InterPro" id="IPR014500">
    <property type="entry name" value="UCP019307_cupin"/>
</dbReference>
<dbReference type="EMBL" id="OBEK01000005">
    <property type="protein sequence ID" value="SNZ16764.1"/>
    <property type="molecule type" value="Genomic_DNA"/>
</dbReference>
<dbReference type="PANTHER" id="PTHR36448:SF2">
    <property type="entry name" value="CUPIN TYPE-1 DOMAIN-CONTAINING PROTEIN"/>
    <property type="match status" value="1"/>
</dbReference>
<gene>
    <name evidence="2" type="ORF">SAMN05421503_2999</name>
</gene>
<sequence>MQTFYFQEDGTYPNKLPVLYHPNAIHDTDTMQEVFRATNWKNSWVNGIFPYHHYHSTADEVLGVLSGYAAVQLGGPAGEQLQLARGDVLVLPAGTAHKRLQQTDDFEVIGAYPNGMSFNTKTDKQGEYEQALQDIHHVPLPQQDPVTGNSIWR</sequence>
<name>A0A285P4W5_9BACI</name>
<evidence type="ECO:0000313" key="3">
    <source>
        <dbReference type="Proteomes" id="UP000219356"/>
    </source>
</evidence>
<dbReference type="SUPFAM" id="SSF51182">
    <property type="entry name" value="RmlC-like cupins"/>
    <property type="match status" value="1"/>
</dbReference>
<organism evidence="2 3">
    <name type="scientific">Terribacillus aidingensis</name>
    <dbReference type="NCBI Taxonomy" id="586416"/>
    <lineage>
        <taxon>Bacteria</taxon>
        <taxon>Bacillati</taxon>
        <taxon>Bacillota</taxon>
        <taxon>Bacilli</taxon>
        <taxon>Bacillales</taxon>
        <taxon>Bacillaceae</taxon>
        <taxon>Terribacillus</taxon>
    </lineage>
</organism>
<dbReference type="InterPro" id="IPR014710">
    <property type="entry name" value="RmlC-like_jellyroll"/>
</dbReference>
<dbReference type="Pfam" id="PF07883">
    <property type="entry name" value="Cupin_2"/>
    <property type="match status" value="1"/>
</dbReference>
<dbReference type="AlphaFoldDB" id="A0A285P4W5"/>
<dbReference type="OrthoDB" id="9791759at2"/>
<accession>A0A285P4W5</accession>
<keyword evidence="3" id="KW-1185">Reference proteome</keyword>
<reference evidence="3" key="1">
    <citation type="submission" date="2017-09" db="EMBL/GenBank/DDBJ databases">
        <authorList>
            <person name="Varghese N."/>
            <person name="Submissions S."/>
        </authorList>
    </citation>
    <scope>NUCLEOTIDE SEQUENCE [LARGE SCALE GENOMIC DNA]</scope>
    <source>
        <strain evidence="3">CGMCC 1.8913</strain>
    </source>
</reference>
<proteinExistence type="predicted"/>
<protein>
    <submittedName>
        <fullName evidence="2">Uncharacterized protein YjlB</fullName>
    </submittedName>
</protein>
<feature type="domain" description="Cupin type-2" evidence="1">
    <location>
        <begin position="52"/>
        <end position="98"/>
    </location>
</feature>
<dbReference type="InterPro" id="IPR047121">
    <property type="entry name" value="YjiB-like"/>
</dbReference>
<evidence type="ECO:0000259" key="1">
    <source>
        <dbReference type="Pfam" id="PF07883"/>
    </source>
</evidence>
<dbReference type="Gene3D" id="2.60.120.10">
    <property type="entry name" value="Jelly Rolls"/>
    <property type="match status" value="1"/>
</dbReference>
<dbReference type="InterPro" id="IPR011051">
    <property type="entry name" value="RmlC_Cupin_sf"/>
</dbReference>
<dbReference type="PANTHER" id="PTHR36448">
    <property type="entry name" value="BLR7373 PROTEIN"/>
    <property type="match status" value="1"/>
</dbReference>